<feature type="transmembrane region" description="Helical" evidence="1">
    <location>
        <begin position="100"/>
        <end position="124"/>
    </location>
</feature>
<dbReference type="Pfam" id="PF12730">
    <property type="entry name" value="ABC2_membrane_4"/>
    <property type="match status" value="1"/>
</dbReference>
<feature type="transmembrane region" description="Helical" evidence="1">
    <location>
        <begin position="239"/>
        <end position="258"/>
    </location>
</feature>
<dbReference type="Proteomes" id="UP000005025">
    <property type="component" value="Unassembled WGS sequence"/>
</dbReference>
<name>H1LFH6_9LACO</name>
<evidence type="ECO:0000256" key="1">
    <source>
        <dbReference type="SAM" id="Phobius"/>
    </source>
</evidence>
<keyword evidence="1" id="KW-0812">Transmembrane</keyword>
<feature type="transmembrane region" description="Helical" evidence="1">
    <location>
        <begin position="61"/>
        <end position="79"/>
    </location>
</feature>
<dbReference type="PATRIC" id="fig|797516.3.peg.1207"/>
<evidence type="ECO:0000313" key="3">
    <source>
        <dbReference type="Proteomes" id="UP000005025"/>
    </source>
</evidence>
<feature type="transmembrane region" description="Helical" evidence="1">
    <location>
        <begin position="30"/>
        <end position="49"/>
    </location>
</feature>
<organism evidence="2 3">
    <name type="scientific">Lentilactobacillus kisonensis F0435</name>
    <dbReference type="NCBI Taxonomy" id="797516"/>
    <lineage>
        <taxon>Bacteria</taxon>
        <taxon>Bacillati</taxon>
        <taxon>Bacillota</taxon>
        <taxon>Bacilli</taxon>
        <taxon>Lactobacillales</taxon>
        <taxon>Lactobacillaceae</taxon>
        <taxon>Lentilactobacillus</taxon>
    </lineage>
</organism>
<dbReference type="EMBL" id="AGRJ01000129">
    <property type="protein sequence ID" value="EHO51801.1"/>
    <property type="molecule type" value="Genomic_DNA"/>
</dbReference>
<keyword evidence="1" id="KW-1133">Transmembrane helix</keyword>
<dbReference type="PANTHER" id="PTHR37305">
    <property type="entry name" value="INTEGRAL MEMBRANE PROTEIN-RELATED"/>
    <property type="match status" value="1"/>
</dbReference>
<keyword evidence="1" id="KW-0472">Membrane</keyword>
<dbReference type="PANTHER" id="PTHR37305:SF1">
    <property type="entry name" value="MEMBRANE PROTEIN"/>
    <property type="match status" value="1"/>
</dbReference>
<comment type="caution">
    <text evidence="2">The sequence shown here is derived from an EMBL/GenBank/DDBJ whole genome shotgun (WGS) entry which is preliminary data.</text>
</comment>
<proteinExistence type="predicted"/>
<dbReference type="STRING" id="797516.HMPREF9104_01352"/>
<accession>H1LFH6</accession>
<gene>
    <name evidence="2" type="ORF">HMPREF9104_01352</name>
</gene>
<reference evidence="2 3" key="1">
    <citation type="submission" date="2011-09" db="EMBL/GenBank/DDBJ databases">
        <authorList>
            <person name="Weinstock G."/>
            <person name="Sodergren E."/>
            <person name="Clifton S."/>
            <person name="Fulton L."/>
            <person name="Fulton B."/>
            <person name="Courtney L."/>
            <person name="Fronick C."/>
            <person name="Harrison M."/>
            <person name="Strong C."/>
            <person name="Farmer C."/>
            <person name="Delahaunty K."/>
            <person name="Markovic C."/>
            <person name="Hall O."/>
            <person name="Minx P."/>
            <person name="Tomlinson C."/>
            <person name="Mitreva M."/>
            <person name="Hou S."/>
            <person name="Chen J."/>
            <person name="Wollam A."/>
            <person name="Pepin K.H."/>
            <person name="Johnson M."/>
            <person name="Bhonagiri V."/>
            <person name="Zhang X."/>
            <person name="Suruliraj S."/>
            <person name="Warren W."/>
            <person name="Chinwalla A."/>
            <person name="Mardis E.R."/>
            <person name="Wilson R.K."/>
        </authorList>
    </citation>
    <scope>NUCLEOTIDE SEQUENCE [LARGE SCALE GENOMIC DNA]</scope>
    <source>
        <strain evidence="2 3">F0435</strain>
    </source>
</reference>
<feature type="transmembrane region" description="Helical" evidence="1">
    <location>
        <begin position="144"/>
        <end position="169"/>
    </location>
</feature>
<dbReference type="AlphaFoldDB" id="H1LFH6"/>
<dbReference type="HOGENOM" id="CLU_050687_1_0_9"/>
<protein>
    <recommendedName>
        <fullName evidence="4">ABC-2 type transporter</fullName>
    </recommendedName>
</protein>
<sequence length="263" mass="30192">MGIVVIEHRKVSVMSKSLYREFYKFRHKKFTWIAPLLLLIFMIAISGYISARFLAVTTYDSTDAITILLVIMGATMFSMEFQNNAILTLLYKSRRAMAVYLNKFIIIFVYDLILHVLAIVFTFTLAATMRPVSWLSIYQYHQPLVVNMFLTTGVDIITSMLIISIVFVISTIINSNAVVVTLSIAVVFFGEYISSSLLANHSLLTAWVKWNPLNMTMLTHQYVYYAGYHETTLLTDPQITMGALTYILVFFALGYLIFRKKRF</sequence>
<feature type="transmembrane region" description="Helical" evidence="1">
    <location>
        <begin position="176"/>
        <end position="194"/>
    </location>
</feature>
<evidence type="ECO:0000313" key="2">
    <source>
        <dbReference type="EMBL" id="EHO51801.1"/>
    </source>
</evidence>
<evidence type="ECO:0008006" key="4">
    <source>
        <dbReference type="Google" id="ProtNLM"/>
    </source>
</evidence>